<dbReference type="Proteomes" id="UP000419743">
    <property type="component" value="Unassembled WGS sequence"/>
</dbReference>
<reference evidence="2 3" key="1">
    <citation type="submission" date="2019-11" db="EMBL/GenBank/DDBJ databases">
        <authorList>
            <person name="Criscuolo A."/>
        </authorList>
    </citation>
    <scope>NUCLEOTIDE SEQUENCE [LARGE SCALE GENOMIC DNA]</scope>
    <source>
        <strain evidence="2">CIP111667</strain>
    </source>
</reference>
<dbReference type="SUPFAM" id="SSF109854">
    <property type="entry name" value="DinB/YfiT-like putative metalloenzymes"/>
    <property type="match status" value="1"/>
</dbReference>
<sequence>MWSPREKSALVESLRKAGPTAPTLCEGWQTRHLAAHLLLRGQEPWRLTPRPWAPDAADRLIDDVADGLRERAAYTDAVETFAAGPDGANPMRLVRGRADEAMNLLEYVVHHEDVRRGGAEPLPPRELPASMLDDIWRRLGQFSTFAFRSAPVGVVQVVPGNRRRRARAGAVSVALTGGPVEQTLFAMGRRGAAQVQVTGTPDAVAAFEAWAAH</sequence>
<dbReference type="InterPro" id="IPR034660">
    <property type="entry name" value="DinB/YfiT-like"/>
</dbReference>
<dbReference type="InterPro" id="IPR024344">
    <property type="entry name" value="MDMPI_metal-binding"/>
</dbReference>
<protein>
    <recommendedName>
        <fullName evidence="1">Mycothiol-dependent maleylpyruvate isomerase metal-binding domain-containing protein</fullName>
    </recommendedName>
</protein>
<dbReference type="EMBL" id="CACRYJ010000065">
    <property type="protein sequence ID" value="VZO39865.1"/>
    <property type="molecule type" value="Genomic_DNA"/>
</dbReference>
<dbReference type="AlphaFoldDB" id="A0A7M4DQX1"/>
<dbReference type="NCBIfam" id="TIGR03085">
    <property type="entry name" value="TIGR03085 family metal-binding protein"/>
    <property type="match status" value="1"/>
</dbReference>
<dbReference type="GO" id="GO:0046872">
    <property type="term" value="F:metal ion binding"/>
    <property type="evidence" value="ECO:0007669"/>
    <property type="project" value="InterPro"/>
</dbReference>
<gene>
    <name evidence="2" type="ORF">HALOF300_04562</name>
</gene>
<comment type="caution">
    <text evidence="2">The sequence shown here is derived from an EMBL/GenBank/DDBJ whole genome shotgun (WGS) entry which is preliminary data.</text>
</comment>
<feature type="domain" description="Mycothiol-dependent maleylpyruvate isomerase metal-binding" evidence="1">
    <location>
        <begin position="8"/>
        <end position="136"/>
    </location>
</feature>
<evidence type="ECO:0000259" key="1">
    <source>
        <dbReference type="Pfam" id="PF11716"/>
    </source>
</evidence>
<name>A0A7M4DQX1_9MICO</name>
<accession>A0A7M4DQX1</accession>
<dbReference type="InterPro" id="IPR017519">
    <property type="entry name" value="CHP03085"/>
</dbReference>
<proteinExistence type="predicted"/>
<evidence type="ECO:0000313" key="3">
    <source>
        <dbReference type="Proteomes" id="UP000419743"/>
    </source>
</evidence>
<dbReference type="InterPro" id="IPR017517">
    <property type="entry name" value="Maleyloyr_isom"/>
</dbReference>
<keyword evidence="3" id="KW-1185">Reference proteome</keyword>
<evidence type="ECO:0000313" key="2">
    <source>
        <dbReference type="EMBL" id="VZO39865.1"/>
    </source>
</evidence>
<dbReference type="Pfam" id="PF11716">
    <property type="entry name" value="MDMPI_N"/>
    <property type="match status" value="1"/>
</dbReference>
<organism evidence="2 3">
    <name type="scientific">Occultella aeris</name>
    <dbReference type="NCBI Taxonomy" id="2761496"/>
    <lineage>
        <taxon>Bacteria</taxon>
        <taxon>Bacillati</taxon>
        <taxon>Actinomycetota</taxon>
        <taxon>Actinomycetes</taxon>
        <taxon>Micrococcales</taxon>
        <taxon>Ruaniaceae</taxon>
        <taxon>Occultella</taxon>
    </lineage>
</organism>
<dbReference type="NCBIfam" id="TIGR03083">
    <property type="entry name" value="maleylpyruvate isomerase family mycothiol-dependent enzyme"/>
    <property type="match status" value="1"/>
</dbReference>